<evidence type="ECO:0000313" key="2">
    <source>
        <dbReference type="Proteomes" id="UP000229915"/>
    </source>
</evidence>
<gene>
    <name evidence="1" type="ORF">COY33_02210</name>
</gene>
<evidence type="ECO:0000313" key="1">
    <source>
        <dbReference type="EMBL" id="PIZ43020.1"/>
    </source>
</evidence>
<dbReference type="EMBL" id="PFNK01000061">
    <property type="protein sequence ID" value="PIZ43020.1"/>
    <property type="molecule type" value="Genomic_DNA"/>
</dbReference>
<evidence type="ECO:0008006" key="3">
    <source>
        <dbReference type="Google" id="ProtNLM"/>
    </source>
</evidence>
<proteinExistence type="predicted"/>
<dbReference type="Proteomes" id="UP000229915">
    <property type="component" value="Unassembled WGS sequence"/>
</dbReference>
<dbReference type="Pfam" id="PF12686">
    <property type="entry name" value="DUF3800"/>
    <property type="match status" value="1"/>
</dbReference>
<reference evidence="2" key="1">
    <citation type="submission" date="2017-09" db="EMBL/GenBank/DDBJ databases">
        <title>Depth-based differentiation of microbial function through sediment-hosted aquifers and enrichment of novel symbionts in the deep terrestrial subsurface.</title>
        <authorList>
            <person name="Probst A.J."/>
            <person name="Ladd B."/>
            <person name="Jarett J.K."/>
            <person name="Geller-Mcgrath D.E."/>
            <person name="Sieber C.M.K."/>
            <person name="Emerson J.B."/>
            <person name="Anantharaman K."/>
            <person name="Thomas B.C."/>
            <person name="Malmstrom R."/>
            <person name="Stieglmeier M."/>
            <person name="Klingl A."/>
            <person name="Woyke T."/>
            <person name="Ryan C.M."/>
            <person name="Banfield J.F."/>
        </authorList>
    </citation>
    <scope>NUCLEOTIDE SEQUENCE [LARGE SCALE GENOMIC DNA]</scope>
</reference>
<protein>
    <recommendedName>
        <fullName evidence="3">DUF3800 domain-containing protein</fullName>
    </recommendedName>
</protein>
<dbReference type="AlphaFoldDB" id="A0A2M7TCK6"/>
<name>A0A2M7TCK6_UNCKA</name>
<organism evidence="1 2">
    <name type="scientific">candidate division WWE3 bacterium CG_4_10_14_0_2_um_filter_42_7</name>
    <dbReference type="NCBI Taxonomy" id="1975073"/>
    <lineage>
        <taxon>Bacteria</taxon>
        <taxon>Katanobacteria</taxon>
    </lineage>
</organism>
<comment type="caution">
    <text evidence="1">The sequence shown here is derived from an EMBL/GenBank/DDBJ whole genome shotgun (WGS) entry which is preliminary data.</text>
</comment>
<sequence length="221" mass="25349">MLNVTLFIDESGTLSDLKDQIVVVAAVGTNFPKMVNKISKSSRGKLAKGEKATPEIKFYRSGERTKRLFLAELAKEDVEIFTLTVDKGGQKISDTPENFAVLCWFLIEDCIIFYGNQIKEIVFDRHFHQLADRALFNEKLTALLDKKITLTHVDSQQNPAVNTADMVAGSLLWARTGKENKFYRMIKNKIISEKVINWKEIKGRFLQKIPSNRRKRPSRRE</sequence>
<dbReference type="InterPro" id="IPR024524">
    <property type="entry name" value="DUF3800"/>
</dbReference>
<accession>A0A2M7TCK6</accession>